<evidence type="ECO:0000256" key="9">
    <source>
        <dbReference type="SAM" id="MobiDB-lite"/>
    </source>
</evidence>
<feature type="region of interest" description="Disordered" evidence="9">
    <location>
        <begin position="665"/>
        <end position="684"/>
    </location>
</feature>
<evidence type="ECO:0000256" key="1">
    <source>
        <dbReference type="ARBA" id="ARBA00004603"/>
    </source>
</evidence>
<dbReference type="AlphaFoldDB" id="A0A8B8F0Z3"/>
<keyword evidence="2" id="KW-0597">Phosphoprotein</keyword>
<dbReference type="SMART" id="SM00593">
    <property type="entry name" value="RUN"/>
    <property type="match status" value="1"/>
</dbReference>
<evidence type="ECO:0000259" key="10">
    <source>
        <dbReference type="PROSITE" id="PS50826"/>
    </source>
</evidence>
<sequence length="948" mass="105987">MSLFKRKGPGPEEVARENDIKQNITKELSAAVKRLQQEQQLNSDEPILSTDSANSICSILEGIFLHGCKPPVSKKIANYIGINQGYENGAQQINFWMFCERFTHSDVIAQLKRLAQINSEIGLCRAWIRVALNDGLMESYVNAMIADKKSLQYFYSSTSYFRDHEQPEIFLSYLKGLMLYEFRLSYNSSVLNNWPNSSLILAGLIDAENTPLPVIHPQRESQNQTRVETREEDVENLHPVNRQNSKSRKRNALEEPESSSSQGKSHLEYSSELTQEDVERIRGMKPRNKSRSECSSSSRVSCPDPVKYNRNPASYVAEKGKDDEPMFDIADDAEGLGKISEYRTTQSNSHTDENIDEMFSSDNPPVGSDVGSQDKRSLNDASSYGELSYSSVSGELLDSKDLEPDCFSDSEGSGLPVSPMGVNGYEDMGECIEESKETHSEETQPMMISENGLSGLPVPVSPQEQDFVNERILQDILNTELSSPSDKMNNKVTSGSSCDDSSHGSPHSGSRKKTKSKTETLKPEFGAGTRDIVQPQLSPAVADAIETTRMDQTTQKRFSVGNGSEDFSSSPRRPRSGALSVCLEPEGDEGIGLVSPPSVGNSLGAKSGWSSDFDQPTQTTADSSGAVPLRNKSESFNSLLKSYTPSSQVASPTMADVLQELPEYIDYSPSSPQDDPRISTPQDPHNQTLLLGEIATEKGLDAQNYQCGSCKRPIGFIYGKPRVCTFDGRYYCFECHENDEYYIPAFIIHNWDFRKHIVSKKSLSFLQDVEDHSVIEISQANPKLYEHIKEMDQLQVLRKQLCHLKTYLFTCKQSIADEFRKSMWPKEYLYEGVHTYTLADLLQVPSGQLAQSLKKSIKFATKHVYECPLCSGKGFICELCHNPKVIYPFQTDDTIRCSKCKSVFHKSCKLDSKSCPKCDRRNKRKSKSGDSVETPDIHDYAFTPQLSV</sequence>
<evidence type="ECO:0000256" key="5">
    <source>
        <dbReference type="ARBA" id="ARBA00022753"/>
    </source>
</evidence>
<feature type="compositionally biased region" description="Basic and acidic residues" evidence="9">
    <location>
        <begin position="927"/>
        <end position="939"/>
    </location>
</feature>
<dbReference type="PANTHER" id="PTHR12326">
    <property type="entry name" value="PLECKSTRIN HOMOLOGY DOMAIN CONTAINING PROTEIN"/>
    <property type="match status" value="1"/>
</dbReference>
<feature type="compositionally biased region" description="Polar residues" evidence="9">
    <location>
        <begin position="478"/>
        <end position="493"/>
    </location>
</feature>
<gene>
    <name evidence="12" type="primary">LOC111138350</name>
</gene>
<dbReference type="OrthoDB" id="62364at2759"/>
<dbReference type="SUPFAM" id="SSF140741">
    <property type="entry name" value="RUN domain-like"/>
    <property type="match status" value="1"/>
</dbReference>
<dbReference type="RefSeq" id="XP_022345985.1">
    <property type="nucleotide sequence ID" value="XM_022490277.1"/>
</dbReference>
<feature type="compositionally biased region" description="Polar residues" evidence="9">
    <location>
        <begin position="550"/>
        <end position="571"/>
    </location>
</feature>
<feature type="region of interest" description="Disordered" evidence="9">
    <location>
        <begin position="919"/>
        <end position="948"/>
    </location>
</feature>
<dbReference type="InterPro" id="IPR037213">
    <property type="entry name" value="Run_dom_sf"/>
</dbReference>
<dbReference type="InterPro" id="IPR047326">
    <property type="entry name" value="RUN_PLEKHM1"/>
</dbReference>
<dbReference type="CDD" id="cd16448">
    <property type="entry name" value="RING-H2"/>
    <property type="match status" value="1"/>
</dbReference>
<feature type="region of interest" description="Disordered" evidence="9">
    <location>
        <begin position="214"/>
        <end position="385"/>
    </location>
</feature>
<dbReference type="SMART" id="SM01175">
    <property type="entry name" value="DUF4206"/>
    <property type="match status" value="1"/>
</dbReference>
<feature type="compositionally biased region" description="Polar residues" evidence="9">
    <location>
        <begin position="608"/>
        <end position="623"/>
    </location>
</feature>
<evidence type="ECO:0000256" key="4">
    <source>
        <dbReference type="ARBA" id="ARBA00022737"/>
    </source>
</evidence>
<feature type="compositionally biased region" description="Basic and acidic residues" evidence="9">
    <location>
        <begin position="9"/>
        <end position="20"/>
    </location>
</feature>
<dbReference type="GO" id="GO:0006914">
    <property type="term" value="P:autophagy"/>
    <property type="evidence" value="ECO:0007669"/>
    <property type="project" value="UniProtKB-KW"/>
</dbReference>
<feature type="region of interest" description="Disordered" evidence="9">
    <location>
        <begin position="478"/>
        <end position="630"/>
    </location>
</feature>
<comment type="subcellular location">
    <subcellularLocation>
        <location evidence="1">Late endosome</location>
    </subcellularLocation>
</comment>
<dbReference type="Proteomes" id="UP000694844">
    <property type="component" value="Chromosome 5"/>
</dbReference>
<dbReference type="InterPro" id="IPR025258">
    <property type="entry name" value="RH_dom"/>
</dbReference>
<feature type="region of interest" description="Disordered" evidence="9">
    <location>
        <begin position="1"/>
        <end position="20"/>
    </location>
</feature>
<feature type="compositionally biased region" description="Polar residues" evidence="9">
    <location>
        <begin position="668"/>
        <end position="684"/>
    </location>
</feature>
<feature type="region of interest" description="Disordered" evidence="9">
    <location>
        <begin position="398"/>
        <end position="444"/>
    </location>
</feature>
<protein>
    <submittedName>
        <fullName evidence="12">Pleckstrin homology domain-containing family M member 1-like</fullName>
    </submittedName>
</protein>
<dbReference type="GeneID" id="111138350"/>
<dbReference type="CDD" id="cd17679">
    <property type="entry name" value="RUN_PLEKHM1"/>
    <property type="match status" value="1"/>
</dbReference>
<dbReference type="InterPro" id="IPR051366">
    <property type="entry name" value="DEF8"/>
</dbReference>
<proteinExistence type="predicted"/>
<keyword evidence="4" id="KW-0677">Repeat</keyword>
<feature type="domain" description="RUN" evidence="10">
    <location>
        <begin position="47"/>
        <end position="189"/>
    </location>
</feature>
<evidence type="ECO:0000256" key="7">
    <source>
        <dbReference type="ARBA" id="ARBA00022833"/>
    </source>
</evidence>
<keyword evidence="8" id="KW-0072">Autophagy</keyword>
<accession>A0A8B8F0Z3</accession>
<evidence type="ECO:0000256" key="8">
    <source>
        <dbReference type="ARBA" id="ARBA00023006"/>
    </source>
</evidence>
<dbReference type="GO" id="GO:0005770">
    <property type="term" value="C:late endosome"/>
    <property type="evidence" value="ECO:0007669"/>
    <property type="project" value="UniProtKB-SubCell"/>
</dbReference>
<evidence type="ECO:0000256" key="6">
    <source>
        <dbReference type="ARBA" id="ARBA00022771"/>
    </source>
</evidence>
<feature type="compositionally biased region" description="Low complexity" evidence="9">
    <location>
        <begin position="293"/>
        <end position="302"/>
    </location>
</feature>
<feature type="compositionally biased region" description="Low complexity" evidence="9">
    <location>
        <begin position="494"/>
        <end position="508"/>
    </location>
</feature>
<evidence type="ECO:0000256" key="3">
    <source>
        <dbReference type="ARBA" id="ARBA00022723"/>
    </source>
</evidence>
<dbReference type="Pfam" id="PF13901">
    <property type="entry name" value="RH_dom"/>
    <property type="match status" value="1"/>
</dbReference>
<dbReference type="PANTHER" id="PTHR12326:SF12">
    <property type="entry name" value="PLECKSTRIN HOMOLOGY AND RUN DOMAIN CONTAINING M1"/>
    <property type="match status" value="1"/>
</dbReference>
<dbReference type="PROSITE" id="PS50826">
    <property type="entry name" value="RUN"/>
    <property type="match status" value="1"/>
</dbReference>
<keyword evidence="6" id="KW-0863">Zinc-finger</keyword>
<dbReference type="InterPro" id="IPR004012">
    <property type="entry name" value="Run_dom"/>
</dbReference>
<evidence type="ECO:0000256" key="2">
    <source>
        <dbReference type="ARBA" id="ARBA00022553"/>
    </source>
</evidence>
<keyword evidence="5" id="KW-0967">Endosome</keyword>
<evidence type="ECO:0000313" key="11">
    <source>
        <dbReference type="Proteomes" id="UP000694844"/>
    </source>
</evidence>
<feature type="compositionally biased region" description="Acidic residues" evidence="9">
    <location>
        <begin position="325"/>
        <end position="334"/>
    </location>
</feature>
<keyword evidence="7" id="KW-0862">Zinc</keyword>
<evidence type="ECO:0000313" key="12">
    <source>
        <dbReference type="RefSeq" id="XP_022345985.1"/>
    </source>
</evidence>
<dbReference type="Gene3D" id="1.20.58.900">
    <property type="match status" value="1"/>
</dbReference>
<dbReference type="KEGG" id="cvn:111138350"/>
<keyword evidence="11" id="KW-1185">Reference proteome</keyword>
<dbReference type="Pfam" id="PF02759">
    <property type="entry name" value="RUN"/>
    <property type="match status" value="1"/>
</dbReference>
<organism evidence="11 12">
    <name type="scientific">Crassostrea virginica</name>
    <name type="common">Eastern oyster</name>
    <dbReference type="NCBI Taxonomy" id="6565"/>
    <lineage>
        <taxon>Eukaryota</taxon>
        <taxon>Metazoa</taxon>
        <taxon>Spiralia</taxon>
        <taxon>Lophotrochozoa</taxon>
        <taxon>Mollusca</taxon>
        <taxon>Bivalvia</taxon>
        <taxon>Autobranchia</taxon>
        <taxon>Pteriomorphia</taxon>
        <taxon>Ostreida</taxon>
        <taxon>Ostreoidea</taxon>
        <taxon>Ostreidae</taxon>
        <taxon>Crassostrea</taxon>
    </lineage>
</organism>
<reference evidence="12" key="1">
    <citation type="submission" date="2025-08" db="UniProtKB">
        <authorList>
            <consortium name="RefSeq"/>
        </authorList>
    </citation>
    <scope>IDENTIFICATION</scope>
    <source>
        <tissue evidence="12">Whole sample</tissue>
    </source>
</reference>
<keyword evidence="3" id="KW-0479">Metal-binding</keyword>
<feature type="compositionally biased region" description="Basic and acidic residues" evidence="9">
    <location>
        <begin position="433"/>
        <end position="442"/>
    </location>
</feature>
<dbReference type="GO" id="GO:0008270">
    <property type="term" value="F:zinc ion binding"/>
    <property type="evidence" value="ECO:0007669"/>
    <property type="project" value="UniProtKB-KW"/>
</dbReference>
<name>A0A8B8F0Z3_CRAVI</name>